<dbReference type="Proteomes" id="UP001400965">
    <property type="component" value="Unassembled WGS sequence"/>
</dbReference>
<dbReference type="PANTHER" id="PTHR30404:SF0">
    <property type="entry name" value="N-ACETYLMURAMOYL-L-ALANINE AMIDASE AMIC"/>
    <property type="match status" value="1"/>
</dbReference>
<sequence length="261" mass="29149">MRTNMTDAGHGGKDSGAPGLHGCLEKNIVLEVSNKVNDYLKTQDIKNINTRTTDIFLTLNERSDKANNLGVNSFVSIHCNSSDDPKAHGLEIFCYKFKYRQLADCILEEIKKEGLYTQLREGGVKEDNLHVVRETNMPACLVELGFITNEKDYNLIMNNKDKFAKAIAKGICKFNGVTWKETTGPSSEGFKNGDYSGRKARVIADVLNVRYDRGTQYNVIGQVKNGDIVNLQYCLNGWISIEGFKGNKGLGYVSSKYLQII</sequence>
<evidence type="ECO:0000256" key="1">
    <source>
        <dbReference type="ARBA" id="ARBA00022801"/>
    </source>
</evidence>
<dbReference type="Pfam" id="PF01520">
    <property type="entry name" value="Amidase_3"/>
    <property type="match status" value="1"/>
</dbReference>
<dbReference type="PANTHER" id="PTHR30404">
    <property type="entry name" value="N-ACETYLMURAMOYL-L-ALANINE AMIDASE"/>
    <property type="match status" value="1"/>
</dbReference>
<dbReference type="InterPro" id="IPR002508">
    <property type="entry name" value="MurNAc-LAA_cat"/>
</dbReference>
<dbReference type="SUPFAM" id="SSF53187">
    <property type="entry name" value="Zn-dependent exopeptidases"/>
    <property type="match status" value="1"/>
</dbReference>
<keyword evidence="5" id="KW-1185">Reference proteome</keyword>
<dbReference type="InterPro" id="IPR003646">
    <property type="entry name" value="SH3-like_bac-type"/>
</dbReference>
<gene>
    <name evidence="4" type="ORF">GCM10008917_25630</name>
</gene>
<dbReference type="SMART" id="SM00646">
    <property type="entry name" value="Ami_3"/>
    <property type="match status" value="1"/>
</dbReference>
<keyword evidence="2" id="KW-0961">Cell wall biogenesis/degradation</keyword>
<evidence type="ECO:0000313" key="4">
    <source>
        <dbReference type="EMBL" id="GAA0865979.1"/>
    </source>
</evidence>
<feature type="domain" description="SH3b" evidence="3">
    <location>
        <begin position="197"/>
        <end position="261"/>
    </location>
</feature>
<dbReference type="Pfam" id="PF08239">
    <property type="entry name" value="SH3_3"/>
    <property type="match status" value="1"/>
</dbReference>
<dbReference type="PROSITE" id="PS51781">
    <property type="entry name" value="SH3B"/>
    <property type="match status" value="1"/>
</dbReference>
<protein>
    <recommendedName>
        <fullName evidence="3">SH3b domain-containing protein</fullName>
    </recommendedName>
</protein>
<dbReference type="Gene3D" id="3.40.630.40">
    <property type="entry name" value="Zn-dependent exopeptidases"/>
    <property type="match status" value="1"/>
</dbReference>
<dbReference type="Gene3D" id="2.30.30.40">
    <property type="entry name" value="SH3 Domains"/>
    <property type="match status" value="1"/>
</dbReference>
<organism evidence="4 5">
    <name type="scientific">Paraclostridium tenue</name>
    <dbReference type="NCBI Taxonomy" id="1737"/>
    <lineage>
        <taxon>Bacteria</taxon>
        <taxon>Bacillati</taxon>
        <taxon>Bacillota</taxon>
        <taxon>Clostridia</taxon>
        <taxon>Peptostreptococcales</taxon>
        <taxon>Peptostreptococcaceae</taxon>
        <taxon>Paraclostridium</taxon>
    </lineage>
</organism>
<keyword evidence="1" id="KW-0378">Hydrolase</keyword>
<proteinExistence type="predicted"/>
<dbReference type="RefSeq" id="WP_346046652.1">
    <property type="nucleotide sequence ID" value="NZ_BAAACP010000020.1"/>
</dbReference>
<accession>A0ABP3XPK5</accession>
<dbReference type="CDD" id="cd02696">
    <property type="entry name" value="MurNAc-LAA"/>
    <property type="match status" value="1"/>
</dbReference>
<name>A0ABP3XPK5_9FIRM</name>
<evidence type="ECO:0000259" key="3">
    <source>
        <dbReference type="PROSITE" id="PS51781"/>
    </source>
</evidence>
<dbReference type="InterPro" id="IPR050695">
    <property type="entry name" value="N-acetylmuramoyl_amidase_3"/>
</dbReference>
<evidence type="ECO:0000256" key="2">
    <source>
        <dbReference type="ARBA" id="ARBA00023316"/>
    </source>
</evidence>
<reference evidence="5" key="1">
    <citation type="journal article" date="2019" name="Int. J. Syst. Evol. Microbiol.">
        <title>The Global Catalogue of Microorganisms (GCM) 10K type strain sequencing project: providing services to taxonomists for standard genome sequencing and annotation.</title>
        <authorList>
            <consortium name="The Broad Institute Genomics Platform"/>
            <consortium name="The Broad Institute Genome Sequencing Center for Infectious Disease"/>
            <person name="Wu L."/>
            <person name="Ma J."/>
        </authorList>
    </citation>
    <scope>NUCLEOTIDE SEQUENCE [LARGE SCALE GENOMIC DNA]</scope>
    <source>
        <strain evidence="5">JCM 6486</strain>
    </source>
</reference>
<evidence type="ECO:0000313" key="5">
    <source>
        <dbReference type="Proteomes" id="UP001400965"/>
    </source>
</evidence>
<comment type="caution">
    <text evidence="4">The sequence shown here is derived from an EMBL/GenBank/DDBJ whole genome shotgun (WGS) entry which is preliminary data.</text>
</comment>
<dbReference type="EMBL" id="BAAACP010000020">
    <property type="protein sequence ID" value="GAA0865979.1"/>
    <property type="molecule type" value="Genomic_DNA"/>
</dbReference>